<proteinExistence type="predicted"/>
<sequence length="113" mass="12656">MLIGSFRLIAAHATYSTVHALLRIATQTSKSHISTEAQTKKYIQPKATRASSVLMYDQLPTIFTTDHLSSHSSFACTVLSLFILCYGVSNCCTDRSPTEGYTMFYNYFLDQEP</sequence>
<dbReference type="InParanoid" id="L2GW68"/>
<evidence type="ECO:0000313" key="2">
    <source>
        <dbReference type="Proteomes" id="UP000011081"/>
    </source>
</evidence>
<reference evidence="2" key="1">
    <citation type="submission" date="2011-03" db="EMBL/GenBank/DDBJ databases">
        <title>The genome sequence of Vavraia culicis strain floridensis.</title>
        <authorList>
            <consortium name="The Broad Institute Genome Sequencing Platform"/>
            <person name="Cuomo C."/>
            <person name="Becnel J."/>
            <person name="Sanscrainte N."/>
            <person name="Young S.K."/>
            <person name="Zeng Q."/>
            <person name="Gargeya S."/>
            <person name="Fitzgerald M."/>
            <person name="Haas B."/>
            <person name="Abouelleil A."/>
            <person name="Alvarado L."/>
            <person name="Arachchi H.M."/>
            <person name="Berlin A."/>
            <person name="Chapman S.B."/>
            <person name="Gearin G."/>
            <person name="Goldberg J."/>
            <person name="Griggs A."/>
            <person name="Gujja S."/>
            <person name="Hansen M."/>
            <person name="Heiman D."/>
            <person name="Howarth C."/>
            <person name="Larimer J."/>
            <person name="Lui A."/>
            <person name="MacDonald P.J.P."/>
            <person name="McCowen C."/>
            <person name="Montmayeur A."/>
            <person name="Murphy C."/>
            <person name="Neiman D."/>
            <person name="Pearson M."/>
            <person name="Priest M."/>
            <person name="Roberts A."/>
            <person name="Saif S."/>
            <person name="Shea T."/>
            <person name="Sisk P."/>
            <person name="Stolte C."/>
            <person name="Sykes S."/>
            <person name="Wortman J."/>
            <person name="Nusbaum C."/>
            <person name="Birren B."/>
        </authorList>
    </citation>
    <scope>NUCLEOTIDE SEQUENCE [LARGE SCALE GENOMIC DNA]</scope>
    <source>
        <strain evidence="2">floridensis</strain>
    </source>
</reference>
<dbReference type="EMBL" id="GL877415">
    <property type="protein sequence ID" value="ELA47612.1"/>
    <property type="molecule type" value="Genomic_DNA"/>
</dbReference>
<dbReference type="HOGENOM" id="CLU_2135417_0_0_1"/>
<accession>L2GW68</accession>
<organism evidence="1 2">
    <name type="scientific">Vavraia culicis (isolate floridensis)</name>
    <name type="common">Microsporidian parasite</name>
    <dbReference type="NCBI Taxonomy" id="948595"/>
    <lineage>
        <taxon>Eukaryota</taxon>
        <taxon>Fungi</taxon>
        <taxon>Fungi incertae sedis</taxon>
        <taxon>Microsporidia</taxon>
        <taxon>Pleistophoridae</taxon>
        <taxon>Vavraia</taxon>
    </lineage>
</organism>
<dbReference type="VEuPathDB" id="MicrosporidiaDB:VCUG_00935"/>
<dbReference type="AlphaFoldDB" id="L2GW68"/>
<evidence type="ECO:0000313" key="1">
    <source>
        <dbReference type="EMBL" id="ELA47612.1"/>
    </source>
</evidence>
<dbReference type="GeneID" id="19878818"/>
<gene>
    <name evidence="1" type="ORF">VCUG_00935</name>
</gene>
<dbReference type="RefSeq" id="XP_008073955.1">
    <property type="nucleotide sequence ID" value="XM_008075764.1"/>
</dbReference>
<dbReference type="Proteomes" id="UP000011081">
    <property type="component" value="Unassembled WGS sequence"/>
</dbReference>
<keyword evidence="2" id="KW-1185">Reference proteome</keyword>
<protein>
    <submittedName>
        <fullName evidence="1">Uncharacterized protein</fullName>
    </submittedName>
</protein>
<name>L2GW68_VAVCU</name>